<evidence type="ECO:0000256" key="1">
    <source>
        <dbReference type="SAM" id="MobiDB-lite"/>
    </source>
</evidence>
<name>A0A1H6H7G9_CHRCI</name>
<organism evidence="2 3">
    <name type="scientific">Chryseobacterium culicis</name>
    <dbReference type="NCBI Taxonomy" id="680127"/>
    <lineage>
        <taxon>Bacteria</taxon>
        <taxon>Pseudomonadati</taxon>
        <taxon>Bacteroidota</taxon>
        <taxon>Flavobacteriia</taxon>
        <taxon>Flavobacteriales</taxon>
        <taxon>Weeksellaceae</taxon>
        <taxon>Chryseobacterium group</taxon>
        <taxon>Chryseobacterium</taxon>
    </lineage>
</organism>
<feature type="compositionally biased region" description="Polar residues" evidence="1">
    <location>
        <begin position="15"/>
        <end position="25"/>
    </location>
</feature>
<accession>A0A1H6H7G9</accession>
<dbReference type="Proteomes" id="UP000198561">
    <property type="component" value="Unassembled WGS sequence"/>
</dbReference>
<reference evidence="2 3" key="1">
    <citation type="submission" date="2016-10" db="EMBL/GenBank/DDBJ databases">
        <authorList>
            <person name="de Groot N.N."/>
        </authorList>
    </citation>
    <scope>NUCLEOTIDE SEQUENCE [LARGE SCALE GENOMIC DNA]</scope>
    <source>
        <strain evidence="2 3">DSM 23031</strain>
    </source>
</reference>
<dbReference type="AlphaFoldDB" id="A0A1H6H7G9"/>
<dbReference type="STRING" id="680127.SAMN05421593_1283"/>
<protein>
    <submittedName>
        <fullName evidence="2">Uncharacterized protein</fullName>
    </submittedName>
</protein>
<dbReference type="EMBL" id="FNWQ01000001">
    <property type="protein sequence ID" value="SEH30115.1"/>
    <property type="molecule type" value="Genomic_DNA"/>
</dbReference>
<sequence>MTPMIMKTMRKKMKNNPQHSKLNPESNKREYKLDKLK</sequence>
<feature type="region of interest" description="Disordered" evidence="1">
    <location>
        <begin position="1"/>
        <end position="37"/>
    </location>
</feature>
<proteinExistence type="predicted"/>
<evidence type="ECO:0000313" key="2">
    <source>
        <dbReference type="EMBL" id="SEH30115.1"/>
    </source>
</evidence>
<gene>
    <name evidence="2" type="ORF">SAMN05421593_1283</name>
</gene>
<evidence type="ECO:0000313" key="3">
    <source>
        <dbReference type="Proteomes" id="UP000198561"/>
    </source>
</evidence>
<feature type="compositionally biased region" description="Basic and acidic residues" evidence="1">
    <location>
        <begin position="26"/>
        <end position="37"/>
    </location>
</feature>